<sequence>MNFSNSSYSILLKQVNSLESNIKSGGNFNYGEHIKFTYNITPPRKGINICFGFGNVLAISKEKIGLFCLYDTSLKDSIESLAVDSIQKLQDTSWYESKTSDLSIYYKYLEELLSKINEKLSPETLPVEQFRHNCYVKLLMMYIDKKHLPNSPSEYQVLFNKLTKSNTENIWICVCHANGKSVDLISERSKLGFKCATAGVVNTIRSISENYPNSYLLWIDKFALSGLCGEKELSQCYFDFVNNKEQFLNVLHPQTLNCSCFSDILDMLYLCSAQRLDHFKISLYMLELWPFYVYTLVSTLGTSHIGSRKWLSMLAQSFQDEIVACKSKLSLHEKIFGFQFCQILLTQLKELPIGIDVRNILQYVHLMDISKAIITSTNKIKTFQYNVNSLFHRYLYINLIASDIGCYKAALKYLDIITEESLNLNIEDSSSLNNSRRYIQDLKNRIIKGRFEYNRKVSDTNFDENGIYTKQTNSNSRFPNSDKTNNNSSKSSWLVEWVSSSFKKALGTEEERWPGVENTFYYDKELKQWCQRGVQVSELNQQSVDTVTNSQKLPNIPPPALVGTSRSAHTSNISSITGVRSRYVDVLHSQQNK</sequence>
<protein>
    <submittedName>
        <fullName evidence="2">Uncharacterized protein</fullName>
    </submittedName>
</protein>
<dbReference type="EMBL" id="DS989730">
    <property type="protein sequence ID" value="EEA06760.1"/>
    <property type="molecule type" value="Genomic_DNA"/>
</dbReference>
<name>B6AEZ3_CRYMR</name>
<reference evidence="2" key="1">
    <citation type="submission" date="2008-06" db="EMBL/GenBank/DDBJ databases">
        <authorList>
            <person name="Lorenzi H."/>
            <person name="Inman J."/>
            <person name="Miller J."/>
            <person name="Schobel S."/>
            <person name="Amedeo P."/>
            <person name="Caler E.V."/>
            <person name="da Silva J."/>
        </authorList>
    </citation>
    <scope>NUCLEOTIDE SEQUENCE [LARGE SCALE GENOMIC DNA]</scope>
    <source>
        <strain evidence="2">RN66</strain>
    </source>
</reference>
<dbReference type="Proteomes" id="UP000001460">
    <property type="component" value="Unassembled WGS sequence"/>
</dbReference>
<evidence type="ECO:0000313" key="2">
    <source>
        <dbReference type="EMBL" id="EEA06760.1"/>
    </source>
</evidence>
<dbReference type="OMA" id="TENIWIC"/>
<proteinExistence type="predicted"/>
<gene>
    <name evidence="2" type="ORF">CMU_014360</name>
</gene>
<dbReference type="AlphaFoldDB" id="B6AEZ3"/>
<dbReference type="STRING" id="441375.B6AEZ3"/>
<feature type="region of interest" description="Disordered" evidence="1">
    <location>
        <begin position="549"/>
        <end position="568"/>
    </location>
</feature>
<keyword evidence="3" id="KW-1185">Reference proteome</keyword>
<dbReference type="RefSeq" id="XP_002141109.1">
    <property type="nucleotide sequence ID" value="XM_002141073.1"/>
</dbReference>
<dbReference type="OrthoDB" id="338920at2759"/>
<dbReference type="VEuPathDB" id="CryptoDB:CMU_014360"/>
<organism evidence="2 3">
    <name type="scientific">Cryptosporidium muris (strain RN66)</name>
    <dbReference type="NCBI Taxonomy" id="441375"/>
    <lineage>
        <taxon>Eukaryota</taxon>
        <taxon>Sar</taxon>
        <taxon>Alveolata</taxon>
        <taxon>Apicomplexa</taxon>
        <taxon>Conoidasida</taxon>
        <taxon>Coccidia</taxon>
        <taxon>Eucoccidiorida</taxon>
        <taxon>Eimeriorina</taxon>
        <taxon>Cryptosporidiidae</taxon>
        <taxon>Cryptosporidium</taxon>
    </lineage>
</organism>
<feature type="region of interest" description="Disordered" evidence="1">
    <location>
        <begin position="464"/>
        <end position="489"/>
    </location>
</feature>
<feature type="compositionally biased region" description="Polar residues" evidence="1">
    <location>
        <begin position="468"/>
        <end position="479"/>
    </location>
</feature>
<evidence type="ECO:0000313" key="3">
    <source>
        <dbReference type="Proteomes" id="UP000001460"/>
    </source>
</evidence>
<accession>B6AEZ3</accession>
<evidence type="ECO:0000256" key="1">
    <source>
        <dbReference type="SAM" id="MobiDB-lite"/>
    </source>
</evidence>
<dbReference type="GeneID" id="6996020"/>